<evidence type="ECO:0000256" key="1">
    <source>
        <dbReference type="SAM" id="MobiDB-lite"/>
    </source>
</evidence>
<comment type="caution">
    <text evidence="2">The sequence shown here is derived from an EMBL/GenBank/DDBJ whole genome shotgun (WGS) entry which is preliminary data.</text>
</comment>
<dbReference type="Proteomes" id="UP001375743">
    <property type="component" value="Unassembled WGS sequence"/>
</dbReference>
<name>A0ABU8XMY7_9PROT</name>
<protein>
    <submittedName>
        <fullName evidence="2">Uncharacterized protein</fullName>
    </submittedName>
</protein>
<evidence type="ECO:0000313" key="3">
    <source>
        <dbReference type="Proteomes" id="UP001375743"/>
    </source>
</evidence>
<accession>A0ABU8XMY7</accession>
<evidence type="ECO:0000313" key="2">
    <source>
        <dbReference type="EMBL" id="MEK0082552.1"/>
    </source>
</evidence>
<proteinExistence type="predicted"/>
<feature type="region of interest" description="Disordered" evidence="1">
    <location>
        <begin position="1"/>
        <end position="73"/>
    </location>
</feature>
<gene>
    <name evidence="2" type="ORF">U1T56_05280</name>
</gene>
<organism evidence="2 3">
    <name type="scientific">Benzoatithermus flavus</name>
    <dbReference type="NCBI Taxonomy" id="3108223"/>
    <lineage>
        <taxon>Bacteria</taxon>
        <taxon>Pseudomonadati</taxon>
        <taxon>Pseudomonadota</taxon>
        <taxon>Alphaproteobacteria</taxon>
        <taxon>Geminicoccales</taxon>
        <taxon>Geminicoccaceae</taxon>
        <taxon>Benzoatithermus</taxon>
    </lineage>
</organism>
<reference evidence="2 3" key="1">
    <citation type="submission" date="2024-01" db="EMBL/GenBank/DDBJ databases">
        <title>Multi-omics insights into the function and evolution of sodium benzoate biodegradation pathways in Benzoatithermus flavus gen. nov., sp. nov. from hot spring.</title>
        <authorList>
            <person name="Hu C.-J."/>
            <person name="Li W.-J."/>
        </authorList>
    </citation>
    <scope>NUCLEOTIDE SEQUENCE [LARGE SCALE GENOMIC DNA]</scope>
    <source>
        <strain evidence="2 3">SYSU G07066</strain>
    </source>
</reference>
<dbReference type="RefSeq" id="WP_418158405.1">
    <property type="nucleotide sequence ID" value="NZ_JBBLZC010000004.1"/>
</dbReference>
<dbReference type="EMBL" id="JBBLZC010000004">
    <property type="protein sequence ID" value="MEK0082552.1"/>
    <property type="molecule type" value="Genomic_DNA"/>
</dbReference>
<keyword evidence="3" id="KW-1185">Reference proteome</keyword>
<sequence length="73" mass="7655">MAGQGSEAGAGNEAHRGPGESGQAEGAFVPERPYEDFQPDVPRPYPHPETPDEEAAGSQRDKVERIGNDPGPG</sequence>